<evidence type="ECO:0000256" key="6">
    <source>
        <dbReference type="PROSITE-ProRule" id="PRU00175"/>
    </source>
</evidence>
<sequence length="245" mass="27558">MGGFYAHLLDYDSEPEPEAESLVTFEPVYFSDQDNNEVHLSNILFDFEMTYNVPPESDTDGDIDLDNEDLYVVETKTIRKFHQCDRDWIIGGNEAHIKAKVSQILDLLDVPPYTDIISPLTQNILDLESLHEVKEIHIDLNFIVKCFPMDDDDYDYDGGDDGNVGGGDDVRLAAAPASEEAVEQHLETVVVEKEGYCVICMDKIRVGSDVETGRMPCMHVFHRTCGETWLRSSGSCPTCRAVFPP</sequence>
<evidence type="ECO:0000256" key="3">
    <source>
        <dbReference type="ARBA" id="ARBA00022723"/>
    </source>
</evidence>
<organism evidence="8 9">
    <name type="scientific">Arabis alpina</name>
    <name type="common">Alpine rock-cress</name>
    <dbReference type="NCBI Taxonomy" id="50452"/>
    <lineage>
        <taxon>Eukaryota</taxon>
        <taxon>Viridiplantae</taxon>
        <taxon>Streptophyta</taxon>
        <taxon>Embryophyta</taxon>
        <taxon>Tracheophyta</taxon>
        <taxon>Spermatophyta</taxon>
        <taxon>Magnoliopsida</taxon>
        <taxon>eudicotyledons</taxon>
        <taxon>Gunneridae</taxon>
        <taxon>Pentapetalae</taxon>
        <taxon>rosids</taxon>
        <taxon>malvids</taxon>
        <taxon>Brassicales</taxon>
        <taxon>Brassicaceae</taxon>
        <taxon>Arabideae</taxon>
        <taxon>Arabis</taxon>
    </lineage>
</organism>
<dbReference type="GO" id="GO:0016567">
    <property type="term" value="P:protein ubiquitination"/>
    <property type="evidence" value="ECO:0007669"/>
    <property type="project" value="TreeGrafter"/>
</dbReference>
<dbReference type="InterPro" id="IPR013083">
    <property type="entry name" value="Znf_RING/FYVE/PHD"/>
</dbReference>
<feature type="domain" description="RING-type" evidence="7">
    <location>
        <begin position="197"/>
        <end position="240"/>
    </location>
</feature>
<evidence type="ECO:0000313" key="9">
    <source>
        <dbReference type="Proteomes" id="UP000029120"/>
    </source>
</evidence>
<dbReference type="PANTHER" id="PTHR15710">
    <property type="entry name" value="E3 UBIQUITIN-PROTEIN LIGASE PRAJA"/>
    <property type="match status" value="1"/>
</dbReference>
<dbReference type="Gramene" id="KFK38448">
    <property type="protein sequence ID" value="KFK38448"/>
    <property type="gene ID" value="AALP_AA3G114700"/>
</dbReference>
<dbReference type="SUPFAM" id="SSF57850">
    <property type="entry name" value="RING/U-box"/>
    <property type="match status" value="1"/>
</dbReference>
<keyword evidence="9" id="KW-1185">Reference proteome</keyword>
<dbReference type="SMART" id="SM00184">
    <property type="entry name" value="RING"/>
    <property type="match status" value="1"/>
</dbReference>
<dbReference type="Gene3D" id="3.30.40.10">
    <property type="entry name" value="Zinc/RING finger domain, C3HC4 (zinc finger)"/>
    <property type="match status" value="1"/>
</dbReference>
<dbReference type="EMBL" id="CM002871">
    <property type="protein sequence ID" value="KFK38448.1"/>
    <property type="molecule type" value="Genomic_DNA"/>
</dbReference>
<keyword evidence="3" id="KW-0479">Metal-binding</keyword>
<name>A0A087H8J6_ARAAL</name>
<evidence type="ECO:0000256" key="4">
    <source>
        <dbReference type="ARBA" id="ARBA00022771"/>
    </source>
</evidence>
<dbReference type="Pfam" id="PF13639">
    <property type="entry name" value="zf-RING_2"/>
    <property type="match status" value="1"/>
</dbReference>
<dbReference type="InterPro" id="IPR001841">
    <property type="entry name" value="Znf_RING"/>
</dbReference>
<evidence type="ECO:0000259" key="7">
    <source>
        <dbReference type="PROSITE" id="PS50089"/>
    </source>
</evidence>
<dbReference type="OrthoDB" id="1082805at2759"/>
<dbReference type="AlphaFoldDB" id="A0A087H8J6"/>
<dbReference type="GO" id="GO:0061630">
    <property type="term" value="F:ubiquitin protein ligase activity"/>
    <property type="evidence" value="ECO:0007669"/>
    <property type="project" value="UniProtKB-EC"/>
</dbReference>
<dbReference type="eggNOG" id="KOG0800">
    <property type="taxonomic scope" value="Eukaryota"/>
</dbReference>
<evidence type="ECO:0000256" key="2">
    <source>
        <dbReference type="ARBA" id="ARBA00012483"/>
    </source>
</evidence>
<keyword evidence="5" id="KW-0862">Zinc</keyword>
<dbReference type="Proteomes" id="UP000029120">
    <property type="component" value="Chromosome 3"/>
</dbReference>
<dbReference type="EC" id="2.3.2.27" evidence="2"/>
<dbReference type="PANTHER" id="PTHR15710:SF184">
    <property type="entry name" value="RING_U-BOX SUPERFAMILY PROTEIN"/>
    <property type="match status" value="1"/>
</dbReference>
<reference evidence="9" key="1">
    <citation type="journal article" date="2015" name="Nat. Plants">
        <title>Genome expansion of Arabis alpina linked with retrotransposition and reduced symmetric DNA methylation.</title>
        <authorList>
            <person name="Willing E.M."/>
            <person name="Rawat V."/>
            <person name="Mandakova T."/>
            <person name="Maumus F."/>
            <person name="James G.V."/>
            <person name="Nordstroem K.J."/>
            <person name="Becker C."/>
            <person name="Warthmann N."/>
            <person name="Chica C."/>
            <person name="Szarzynska B."/>
            <person name="Zytnicki M."/>
            <person name="Albani M.C."/>
            <person name="Kiefer C."/>
            <person name="Bergonzi S."/>
            <person name="Castaings L."/>
            <person name="Mateos J.L."/>
            <person name="Berns M.C."/>
            <person name="Bujdoso N."/>
            <person name="Piofczyk T."/>
            <person name="de Lorenzo L."/>
            <person name="Barrero-Sicilia C."/>
            <person name="Mateos I."/>
            <person name="Piednoel M."/>
            <person name="Hagmann J."/>
            <person name="Chen-Min-Tao R."/>
            <person name="Iglesias-Fernandez R."/>
            <person name="Schuster S.C."/>
            <person name="Alonso-Blanco C."/>
            <person name="Roudier F."/>
            <person name="Carbonero P."/>
            <person name="Paz-Ares J."/>
            <person name="Davis S.J."/>
            <person name="Pecinka A."/>
            <person name="Quesneville H."/>
            <person name="Colot V."/>
            <person name="Lysak M.A."/>
            <person name="Weigel D."/>
            <person name="Coupland G."/>
            <person name="Schneeberger K."/>
        </authorList>
    </citation>
    <scope>NUCLEOTIDE SEQUENCE [LARGE SCALE GENOMIC DNA]</scope>
    <source>
        <strain evidence="9">cv. Pajares</strain>
    </source>
</reference>
<keyword evidence="4 6" id="KW-0863">Zinc-finger</keyword>
<proteinExistence type="predicted"/>
<dbReference type="GO" id="GO:0005737">
    <property type="term" value="C:cytoplasm"/>
    <property type="evidence" value="ECO:0007669"/>
    <property type="project" value="TreeGrafter"/>
</dbReference>
<dbReference type="PROSITE" id="PS50089">
    <property type="entry name" value="ZF_RING_2"/>
    <property type="match status" value="1"/>
</dbReference>
<evidence type="ECO:0000256" key="1">
    <source>
        <dbReference type="ARBA" id="ARBA00000900"/>
    </source>
</evidence>
<dbReference type="GO" id="GO:0008270">
    <property type="term" value="F:zinc ion binding"/>
    <property type="evidence" value="ECO:0007669"/>
    <property type="project" value="UniProtKB-KW"/>
</dbReference>
<accession>A0A087H8J6</accession>
<protein>
    <recommendedName>
        <fullName evidence="2">RING-type E3 ubiquitin transferase</fullName>
        <ecNumber evidence="2">2.3.2.27</ecNumber>
    </recommendedName>
</protein>
<gene>
    <name evidence="8" type="ordered locus">AALP_Aa3g114700</name>
</gene>
<evidence type="ECO:0000313" key="8">
    <source>
        <dbReference type="EMBL" id="KFK38448.1"/>
    </source>
</evidence>
<comment type="catalytic activity">
    <reaction evidence="1">
        <text>S-ubiquitinyl-[E2 ubiquitin-conjugating enzyme]-L-cysteine + [acceptor protein]-L-lysine = [E2 ubiquitin-conjugating enzyme]-L-cysteine + N(6)-ubiquitinyl-[acceptor protein]-L-lysine.</text>
        <dbReference type="EC" id="2.3.2.27"/>
    </reaction>
</comment>
<evidence type="ECO:0000256" key="5">
    <source>
        <dbReference type="ARBA" id="ARBA00022833"/>
    </source>
</evidence>